<evidence type="ECO:0008006" key="7">
    <source>
        <dbReference type="Google" id="ProtNLM"/>
    </source>
</evidence>
<proteinExistence type="inferred from homology"/>
<comment type="similarity">
    <text evidence="3">Belongs to the APS1/VSP family.</text>
</comment>
<evidence type="ECO:0000313" key="5">
    <source>
        <dbReference type="EMBL" id="CAI0436924.1"/>
    </source>
</evidence>
<feature type="signal peptide" evidence="4">
    <location>
        <begin position="1"/>
        <end position="22"/>
    </location>
</feature>
<evidence type="ECO:0000256" key="1">
    <source>
        <dbReference type="ARBA" id="ARBA00022729"/>
    </source>
</evidence>
<keyword evidence="1 4" id="KW-0732">Signal</keyword>
<dbReference type="InterPro" id="IPR036412">
    <property type="entry name" value="HAD-like_sf"/>
</dbReference>
<dbReference type="InterPro" id="IPR005519">
    <property type="entry name" value="Acid_phosphat_B-like"/>
</dbReference>
<dbReference type="PANTHER" id="PTHR31284:SF24">
    <property type="entry name" value="ACID PHOSPHATASE"/>
    <property type="match status" value="1"/>
</dbReference>
<keyword evidence="3" id="KW-0758">Storage protein</keyword>
<dbReference type="SUPFAM" id="SSF56784">
    <property type="entry name" value="HAD-like"/>
    <property type="match status" value="1"/>
</dbReference>
<dbReference type="EMBL" id="CAMGYJ010000006">
    <property type="protein sequence ID" value="CAI0436924.1"/>
    <property type="molecule type" value="Genomic_DNA"/>
</dbReference>
<evidence type="ECO:0000256" key="3">
    <source>
        <dbReference type="PIRNR" id="PIRNR002674"/>
    </source>
</evidence>
<keyword evidence="6" id="KW-1185">Reference proteome</keyword>
<dbReference type="InterPro" id="IPR010028">
    <property type="entry name" value="Acid_phosphatase_pln"/>
</dbReference>
<reference evidence="5" key="1">
    <citation type="submission" date="2022-08" db="EMBL/GenBank/DDBJ databases">
        <authorList>
            <person name="Gutierrez-Valencia J."/>
        </authorList>
    </citation>
    <scope>NUCLEOTIDE SEQUENCE</scope>
</reference>
<dbReference type="InterPro" id="IPR023214">
    <property type="entry name" value="HAD_sf"/>
</dbReference>
<name>A0AAV0LT09_9ROSI</name>
<dbReference type="Proteomes" id="UP001154282">
    <property type="component" value="Unassembled WGS sequence"/>
</dbReference>
<organism evidence="5 6">
    <name type="scientific">Linum tenue</name>
    <dbReference type="NCBI Taxonomy" id="586396"/>
    <lineage>
        <taxon>Eukaryota</taxon>
        <taxon>Viridiplantae</taxon>
        <taxon>Streptophyta</taxon>
        <taxon>Embryophyta</taxon>
        <taxon>Tracheophyta</taxon>
        <taxon>Spermatophyta</taxon>
        <taxon>Magnoliopsida</taxon>
        <taxon>eudicotyledons</taxon>
        <taxon>Gunneridae</taxon>
        <taxon>Pentapetalae</taxon>
        <taxon>rosids</taxon>
        <taxon>fabids</taxon>
        <taxon>Malpighiales</taxon>
        <taxon>Linaceae</taxon>
        <taxon>Linum</taxon>
    </lineage>
</organism>
<evidence type="ECO:0000256" key="4">
    <source>
        <dbReference type="SAM" id="SignalP"/>
    </source>
</evidence>
<dbReference type="PANTHER" id="PTHR31284">
    <property type="entry name" value="ACID PHOSPHATASE-LIKE PROTEIN"/>
    <property type="match status" value="1"/>
</dbReference>
<evidence type="ECO:0000313" key="6">
    <source>
        <dbReference type="Proteomes" id="UP001154282"/>
    </source>
</evidence>
<dbReference type="Gene3D" id="3.40.50.1000">
    <property type="entry name" value="HAD superfamily/HAD-like"/>
    <property type="match status" value="1"/>
</dbReference>
<dbReference type="NCBIfam" id="TIGR01675">
    <property type="entry name" value="plant-AP"/>
    <property type="match status" value="1"/>
</dbReference>
<comment type="function">
    <text evidence="3">May function as somatic storage protein during early seedling development.</text>
</comment>
<evidence type="ECO:0000256" key="2">
    <source>
        <dbReference type="ARBA" id="ARBA00023180"/>
    </source>
</evidence>
<keyword evidence="2" id="KW-0325">Glycoprotein</keyword>
<gene>
    <name evidence="5" type="ORF">LITE_LOCUS25272</name>
</gene>
<comment type="caution">
    <text evidence="5">The sequence shown here is derived from an EMBL/GenBank/DDBJ whole genome shotgun (WGS) entry which is preliminary data.</text>
</comment>
<feature type="chain" id="PRO_5043628409" description="Acid phosphatase 1" evidence="4">
    <location>
        <begin position="23"/>
        <end position="265"/>
    </location>
</feature>
<dbReference type="Pfam" id="PF03767">
    <property type="entry name" value="Acid_phosphat_B"/>
    <property type="match status" value="1"/>
</dbReference>
<dbReference type="GO" id="GO:0003993">
    <property type="term" value="F:acid phosphatase activity"/>
    <property type="evidence" value="ECO:0007669"/>
    <property type="project" value="InterPro"/>
</dbReference>
<dbReference type="InterPro" id="IPR014403">
    <property type="entry name" value="APS1/VSP"/>
</dbReference>
<sequence>MASLTVPLSLCFCAVFLSPAVADWNILHQNGKHHAALSLARSRLQISLQNYCESWRMNVELHNIRDFKVVPEECVPYIGNYVTSVQYQIDSQLTVEECIVYISTTCSFRKDGKDAWLFDVDDTLLSTIPYFKQHQFGGEMFNATAFEEWASKRKATPLEHTMRLYKVLKSMGVQIFLVSSRSENLRSATTDNLVDVGYHGWKSLFLRGNDELNGGVAQYKANVRQQLINDGYRIWGTVGDQFNSFAGLPSAGRTFKLPNPLYYVY</sequence>
<dbReference type="PIRSF" id="PIRSF002674">
    <property type="entry name" value="VSP"/>
    <property type="match status" value="1"/>
</dbReference>
<dbReference type="GO" id="GO:0045735">
    <property type="term" value="F:nutrient reservoir activity"/>
    <property type="evidence" value="ECO:0007669"/>
    <property type="project" value="UniProtKB-UniRule"/>
</dbReference>
<accession>A0AAV0LT09</accession>
<dbReference type="AlphaFoldDB" id="A0AAV0LT09"/>
<protein>
    <recommendedName>
        <fullName evidence="7">Acid phosphatase 1</fullName>
    </recommendedName>
</protein>